<dbReference type="PRINTS" id="PR00813">
    <property type="entry name" value="BCTERIALGSPG"/>
</dbReference>
<evidence type="ECO:0000256" key="6">
    <source>
        <dbReference type="SAM" id="MobiDB-lite"/>
    </source>
</evidence>
<keyword evidence="3 7" id="KW-0812">Transmembrane</keyword>
<dbReference type="GO" id="GO:0015627">
    <property type="term" value="C:type II protein secretion system complex"/>
    <property type="evidence" value="ECO:0007669"/>
    <property type="project" value="InterPro"/>
</dbReference>
<organism evidence="8">
    <name type="scientific">marine metagenome</name>
    <dbReference type="NCBI Taxonomy" id="408172"/>
    <lineage>
        <taxon>unclassified sequences</taxon>
        <taxon>metagenomes</taxon>
        <taxon>ecological metagenomes</taxon>
    </lineage>
</organism>
<accession>A0A382YNI7</accession>
<dbReference type="InterPro" id="IPR045584">
    <property type="entry name" value="Pilin-like"/>
</dbReference>
<dbReference type="Gene3D" id="3.30.700.10">
    <property type="entry name" value="Glycoprotein, Type 4 Pilin"/>
    <property type="match status" value="1"/>
</dbReference>
<evidence type="ECO:0000256" key="1">
    <source>
        <dbReference type="ARBA" id="ARBA00004167"/>
    </source>
</evidence>
<dbReference type="GO" id="GO:0016020">
    <property type="term" value="C:membrane"/>
    <property type="evidence" value="ECO:0007669"/>
    <property type="project" value="UniProtKB-SubCell"/>
</dbReference>
<protein>
    <recommendedName>
        <fullName evidence="9">Type II secretion system protein GspG C-terminal domain-containing protein</fullName>
    </recommendedName>
</protein>
<dbReference type="NCBIfam" id="TIGR02532">
    <property type="entry name" value="IV_pilin_GFxxxE"/>
    <property type="match status" value="1"/>
</dbReference>
<evidence type="ECO:0000256" key="4">
    <source>
        <dbReference type="ARBA" id="ARBA00022989"/>
    </source>
</evidence>
<dbReference type="EMBL" id="UINC01177252">
    <property type="protein sequence ID" value="SVD84793.1"/>
    <property type="molecule type" value="Genomic_DNA"/>
</dbReference>
<keyword evidence="4 7" id="KW-1133">Transmembrane helix</keyword>
<keyword evidence="2" id="KW-0488">Methylation</keyword>
<dbReference type="PANTHER" id="PTHR30093:SF44">
    <property type="entry name" value="TYPE II SECRETION SYSTEM CORE PROTEIN G"/>
    <property type="match status" value="1"/>
</dbReference>
<dbReference type="GO" id="GO:0015628">
    <property type="term" value="P:protein secretion by the type II secretion system"/>
    <property type="evidence" value="ECO:0007669"/>
    <property type="project" value="InterPro"/>
</dbReference>
<dbReference type="AlphaFoldDB" id="A0A382YNI7"/>
<evidence type="ECO:0000313" key="8">
    <source>
        <dbReference type="EMBL" id="SVD84793.1"/>
    </source>
</evidence>
<feature type="transmembrane region" description="Helical" evidence="7">
    <location>
        <begin position="12"/>
        <end position="33"/>
    </location>
</feature>
<evidence type="ECO:0000256" key="2">
    <source>
        <dbReference type="ARBA" id="ARBA00022481"/>
    </source>
</evidence>
<comment type="subcellular location">
    <subcellularLocation>
        <location evidence="1">Membrane</location>
        <topology evidence="1">Single-pass membrane protein</topology>
    </subcellularLocation>
</comment>
<feature type="compositionally biased region" description="Acidic residues" evidence="6">
    <location>
        <begin position="85"/>
        <end position="99"/>
    </location>
</feature>
<evidence type="ECO:0000256" key="3">
    <source>
        <dbReference type="ARBA" id="ARBA00022692"/>
    </source>
</evidence>
<feature type="region of interest" description="Disordered" evidence="6">
    <location>
        <begin position="67"/>
        <end position="104"/>
    </location>
</feature>
<dbReference type="InterPro" id="IPR000983">
    <property type="entry name" value="Bac_GSPG_pilin"/>
</dbReference>
<sequence>MTMKNNKGFTLIELIMVTIILGILAAVAIPRYMTTVTKAEEAAEDAVISSIKAGLETYAVEQLMSNGRRSWPSNPWDALSKEPDGYDDTDTDDADEDGEWTYNTTDSTITHQRMNNDRVYWDYDPGVQSGDDAAVGTL</sequence>
<dbReference type="Pfam" id="PF07963">
    <property type="entry name" value="N_methyl"/>
    <property type="match status" value="1"/>
</dbReference>
<feature type="non-terminal residue" evidence="8">
    <location>
        <position position="138"/>
    </location>
</feature>
<keyword evidence="5 7" id="KW-0472">Membrane</keyword>
<reference evidence="8" key="1">
    <citation type="submission" date="2018-05" db="EMBL/GenBank/DDBJ databases">
        <authorList>
            <person name="Lanie J.A."/>
            <person name="Ng W.-L."/>
            <person name="Kazmierczak K.M."/>
            <person name="Andrzejewski T.M."/>
            <person name="Davidsen T.M."/>
            <person name="Wayne K.J."/>
            <person name="Tettelin H."/>
            <person name="Glass J.I."/>
            <person name="Rusch D."/>
            <person name="Podicherti R."/>
            <person name="Tsui H.-C.T."/>
            <person name="Winkler M.E."/>
        </authorList>
    </citation>
    <scope>NUCLEOTIDE SEQUENCE</scope>
</reference>
<dbReference type="SUPFAM" id="SSF54523">
    <property type="entry name" value="Pili subunits"/>
    <property type="match status" value="1"/>
</dbReference>
<dbReference type="PROSITE" id="PS00409">
    <property type="entry name" value="PROKAR_NTER_METHYL"/>
    <property type="match status" value="1"/>
</dbReference>
<proteinExistence type="predicted"/>
<dbReference type="PANTHER" id="PTHR30093">
    <property type="entry name" value="GENERAL SECRETION PATHWAY PROTEIN G"/>
    <property type="match status" value="1"/>
</dbReference>
<gene>
    <name evidence="8" type="ORF">METZ01_LOCUS437647</name>
</gene>
<evidence type="ECO:0000256" key="5">
    <source>
        <dbReference type="ARBA" id="ARBA00023136"/>
    </source>
</evidence>
<evidence type="ECO:0000256" key="7">
    <source>
        <dbReference type="SAM" id="Phobius"/>
    </source>
</evidence>
<name>A0A382YNI7_9ZZZZ</name>
<evidence type="ECO:0008006" key="9">
    <source>
        <dbReference type="Google" id="ProtNLM"/>
    </source>
</evidence>
<dbReference type="InterPro" id="IPR012902">
    <property type="entry name" value="N_methyl_site"/>
</dbReference>